<evidence type="ECO:0008006" key="4">
    <source>
        <dbReference type="Google" id="ProtNLM"/>
    </source>
</evidence>
<feature type="compositionally biased region" description="Low complexity" evidence="1">
    <location>
        <begin position="199"/>
        <end position="212"/>
    </location>
</feature>
<proteinExistence type="predicted"/>
<evidence type="ECO:0000313" key="2">
    <source>
        <dbReference type="EMBL" id="THH17864.1"/>
    </source>
</evidence>
<reference evidence="2 3" key="1">
    <citation type="submission" date="2019-02" db="EMBL/GenBank/DDBJ databases">
        <title>Genome sequencing of the rare red list fungi Bondarzewia mesenterica.</title>
        <authorList>
            <person name="Buettner E."/>
            <person name="Kellner H."/>
        </authorList>
    </citation>
    <scope>NUCLEOTIDE SEQUENCE [LARGE SCALE GENOMIC DNA]</scope>
    <source>
        <strain evidence="2 3">DSM 108281</strain>
    </source>
</reference>
<dbReference type="SUPFAM" id="SSF63491">
    <property type="entry name" value="BAG domain"/>
    <property type="match status" value="1"/>
</dbReference>
<organism evidence="2 3">
    <name type="scientific">Bondarzewia mesenterica</name>
    <dbReference type="NCBI Taxonomy" id="1095465"/>
    <lineage>
        <taxon>Eukaryota</taxon>
        <taxon>Fungi</taxon>
        <taxon>Dikarya</taxon>
        <taxon>Basidiomycota</taxon>
        <taxon>Agaricomycotina</taxon>
        <taxon>Agaricomycetes</taxon>
        <taxon>Russulales</taxon>
        <taxon>Bondarzewiaceae</taxon>
        <taxon>Bondarzewia</taxon>
    </lineage>
</organism>
<feature type="compositionally biased region" description="Polar residues" evidence="1">
    <location>
        <begin position="492"/>
        <end position="502"/>
    </location>
</feature>
<feature type="compositionally biased region" description="Polar residues" evidence="1">
    <location>
        <begin position="437"/>
        <end position="448"/>
    </location>
</feature>
<evidence type="ECO:0000313" key="3">
    <source>
        <dbReference type="Proteomes" id="UP000310158"/>
    </source>
</evidence>
<feature type="compositionally biased region" description="Polar residues" evidence="1">
    <location>
        <begin position="167"/>
        <end position="188"/>
    </location>
</feature>
<feature type="region of interest" description="Disordered" evidence="1">
    <location>
        <begin position="433"/>
        <end position="531"/>
    </location>
</feature>
<feature type="compositionally biased region" description="Pro residues" evidence="1">
    <location>
        <begin position="372"/>
        <end position="381"/>
    </location>
</feature>
<dbReference type="EMBL" id="SGPL01000094">
    <property type="protein sequence ID" value="THH17864.1"/>
    <property type="molecule type" value="Genomic_DNA"/>
</dbReference>
<gene>
    <name evidence="2" type="ORF">EW146_g3029</name>
</gene>
<evidence type="ECO:0000256" key="1">
    <source>
        <dbReference type="SAM" id="MobiDB-lite"/>
    </source>
</evidence>
<feature type="region of interest" description="Disordered" evidence="1">
    <location>
        <begin position="162"/>
        <end position="212"/>
    </location>
</feature>
<dbReference type="Proteomes" id="UP000310158">
    <property type="component" value="Unassembled WGS sequence"/>
</dbReference>
<protein>
    <recommendedName>
        <fullName evidence="4">BAG domain-containing protein</fullName>
    </recommendedName>
</protein>
<comment type="caution">
    <text evidence="2">The sequence shown here is derived from an EMBL/GenBank/DDBJ whole genome shotgun (WGS) entry which is preliminary data.</text>
</comment>
<keyword evidence="3" id="KW-1185">Reference proteome</keyword>
<name>A0A4S4LYY2_9AGAM</name>
<dbReference type="OrthoDB" id="333905at2759"/>
<sequence length="719" mass="77797">MPAMNGSSNPQANCSTGTLPTTAGVSPSDTFTGMLSIEALFRKSQETTQNFLSILTQEKVEMGNAIHASVAQQAQQADQIQTLVATLADFADQQINTERAIRGLLERRAEGENQLKAGVLEMFRVKERHDRQVQREIDEFFASSAGSLLEIGRVVENIKGHTPIPVKNTTDSAEPNNMASSVNNSGSDAQPAVREPVYSRSPSPHNISSPIISPHEQNVRCCRPQSQSSVETCDWNMVANPYGQALLSRATSSSDAPIEPDYPRGISRDAFDGADISADKKEMANLSAPVEPSIKPALMSSVPIIPAYSRPETPSLFPSVAMRPPFPCPVSPSPRIPSPPCTPPASWPALMLQKQPKPTYYPSTAIPVPPRLVPSPLPTSPTPQRAVAPPILSDNTYSTVLFGTAHTAATQRVSSTDLRHSSQIAPNILSPVEPLSRVSTPSTQSSLLFSARTPPPSQHPSNPLSFSARTPPPSQHPSNPLSFSARTPPPSQHLSNPLSFSARTPPPSQHPSCLSSLEAADSEPLSSPNFDWDGVSLYNDLPRTNDRRTSTHSVVSVSSGLHVTGRIAAGEESSADSLSPGLERASRIIPLLQAYFELRKRNFTFPRQVELESDSPHVIRDYDVAAITPHQVSRALQINEGRGLKDSAMGLTWATQNEVVHRYVEDLDRLLAELDSVQHENNPKVKSLRKAVIDMVVSEADAVDRWCEMVCATASASLL</sequence>
<accession>A0A4S4LYY2</accession>
<feature type="region of interest" description="Disordered" evidence="1">
    <location>
        <begin position="1"/>
        <end position="26"/>
    </location>
</feature>
<feature type="region of interest" description="Disordered" evidence="1">
    <location>
        <begin position="372"/>
        <end position="391"/>
    </location>
</feature>
<dbReference type="AlphaFoldDB" id="A0A4S4LYY2"/>
<feature type="compositionally biased region" description="Polar residues" evidence="1">
    <location>
        <begin position="459"/>
        <end position="468"/>
    </location>
</feature>
<feature type="compositionally biased region" description="Polar residues" evidence="1">
    <location>
        <begin position="476"/>
        <end position="485"/>
    </location>
</feature>